<accession>A0A2M7V257</accession>
<comment type="caution">
    <text evidence="2">The sequence shown here is derived from an EMBL/GenBank/DDBJ whole genome shotgun (WGS) entry which is preliminary data.</text>
</comment>
<dbReference type="Gene3D" id="2.30.30.40">
    <property type="entry name" value="SH3 Domains"/>
    <property type="match status" value="2"/>
</dbReference>
<dbReference type="PANTHER" id="PTHR34408:SF1">
    <property type="entry name" value="GLYCOSYL HYDROLASE FAMILY 19 DOMAIN-CONTAINING PROTEIN HI_1415"/>
    <property type="match status" value="1"/>
</dbReference>
<evidence type="ECO:0000259" key="1">
    <source>
        <dbReference type="PROSITE" id="PS51781"/>
    </source>
</evidence>
<evidence type="ECO:0000313" key="2">
    <source>
        <dbReference type="EMBL" id="PIZ92499.1"/>
    </source>
</evidence>
<feature type="domain" description="SH3b" evidence="1">
    <location>
        <begin position="286"/>
        <end position="345"/>
    </location>
</feature>
<protein>
    <recommendedName>
        <fullName evidence="1">SH3b domain-containing protein</fullName>
    </recommendedName>
</protein>
<dbReference type="EMBL" id="PFPI01000058">
    <property type="protein sequence ID" value="PIZ92499.1"/>
    <property type="molecule type" value="Genomic_DNA"/>
</dbReference>
<dbReference type="Proteomes" id="UP000230078">
    <property type="component" value="Unassembled WGS sequence"/>
</dbReference>
<organism evidence="2 3">
    <name type="scientific">Candidatus Magasanikbacteria bacterium CG_4_10_14_0_2_um_filter_41_31</name>
    <dbReference type="NCBI Taxonomy" id="1974639"/>
    <lineage>
        <taxon>Bacteria</taxon>
        <taxon>Candidatus Magasanikiibacteriota</taxon>
    </lineage>
</organism>
<reference evidence="3" key="1">
    <citation type="submission" date="2017-09" db="EMBL/GenBank/DDBJ databases">
        <title>Depth-based differentiation of microbial function through sediment-hosted aquifers and enrichment of novel symbionts in the deep terrestrial subsurface.</title>
        <authorList>
            <person name="Probst A.J."/>
            <person name="Ladd B."/>
            <person name="Jarett J.K."/>
            <person name="Geller-Mcgrath D.E."/>
            <person name="Sieber C.M.K."/>
            <person name="Emerson J.B."/>
            <person name="Anantharaman K."/>
            <person name="Thomas B.C."/>
            <person name="Malmstrom R."/>
            <person name="Stieglmeier M."/>
            <person name="Klingl A."/>
            <person name="Woyke T."/>
            <person name="Ryan C.M."/>
            <person name="Banfield J.F."/>
        </authorList>
    </citation>
    <scope>NUCLEOTIDE SEQUENCE [LARGE SCALE GENOMIC DNA]</scope>
</reference>
<dbReference type="Pfam" id="PF08239">
    <property type="entry name" value="SH3_3"/>
    <property type="match status" value="2"/>
</dbReference>
<gene>
    <name evidence="2" type="ORF">COX83_04115</name>
</gene>
<evidence type="ECO:0000313" key="3">
    <source>
        <dbReference type="Proteomes" id="UP000230078"/>
    </source>
</evidence>
<dbReference type="PANTHER" id="PTHR34408">
    <property type="entry name" value="FAMILY PROTEIN, PUTATIVE-RELATED"/>
    <property type="match status" value="1"/>
</dbReference>
<dbReference type="InterPro" id="IPR003646">
    <property type="entry name" value="SH3-like_bac-type"/>
</dbReference>
<dbReference type="AlphaFoldDB" id="A0A2M7V257"/>
<proteinExistence type="predicted"/>
<dbReference type="InterPro" id="IPR052354">
    <property type="entry name" value="Cell_Wall_Dynamics_Protein"/>
</dbReference>
<dbReference type="PROSITE" id="PS51781">
    <property type="entry name" value="SH3B"/>
    <property type="match status" value="1"/>
</dbReference>
<dbReference type="SMART" id="SM00287">
    <property type="entry name" value="SH3b"/>
    <property type="match status" value="2"/>
</dbReference>
<name>A0A2M7V257_9BACT</name>
<sequence>MFSFSQKYIAVVVFVFGIVFAVPTIATESSVPSGYTPITWVGEPGIQSYMRAPQSAGYIDYITVIDLTKNQIMLMSTSSPRVYESPALSPFTDALTKNWLFARTVVETLKKGHPEAKFIWNAPFFNVEMSTTVLSMGLKSTDAEGPYINSGARIPSDMAQARRMLIIDNTAGLAKIADFDEMVFVNEGDQAVEGFDPLGVSSNKAAQASRVYLGVRNDGKELVVYCSKSASNQEASNGLLSTGVLPEYQIQVDGGGSATCGYNLPGQYFVEPGRAVPHIMGAIPSVDKGTVTINNLNVRTGAGTSYSAVRKILLGAEVTMYEVKNGWVRISETEWVSASYIKKMQTLPYSAKVTVANLNVRSGAGSSFAVMRKLALGEIVQVHEEKNGWLRISPSEWVLGTYVE</sequence>